<dbReference type="CDD" id="cd06782">
    <property type="entry name" value="cpPDZ_CPP-like"/>
    <property type="match status" value="1"/>
</dbReference>
<evidence type="ECO:0000256" key="2">
    <source>
        <dbReference type="ARBA" id="ARBA00022670"/>
    </source>
</evidence>
<dbReference type="Gene3D" id="3.90.226.10">
    <property type="entry name" value="2-enoyl-CoA Hydratase, Chain A, domain 1"/>
    <property type="match status" value="1"/>
</dbReference>
<gene>
    <name evidence="10" type="ORF">J5U18_07825</name>
</gene>
<dbReference type="InterPro" id="IPR020992">
    <property type="entry name" value="Tail_Prtase_C"/>
</dbReference>
<dbReference type="InterPro" id="IPR036034">
    <property type="entry name" value="PDZ_sf"/>
</dbReference>
<dbReference type="InterPro" id="IPR040573">
    <property type="entry name" value="TSP_N"/>
</dbReference>
<dbReference type="PROSITE" id="PS51257">
    <property type="entry name" value="PROKAR_LIPOPROTEIN"/>
    <property type="match status" value="1"/>
</dbReference>
<keyword evidence="2 5" id="KW-0645">Protease</keyword>
<keyword evidence="3 5" id="KW-0378">Hydrolase</keyword>
<evidence type="ECO:0000259" key="8">
    <source>
        <dbReference type="SMART" id="SM00228"/>
    </source>
</evidence>
<dbReference type="GO" id="GO:0030288">
    <property type="term" value="C:outer membrane-bounded periplasmic space"/>
    <property type="evidence" value="ECO:0007669"/>
    <property type="project" value="TreeGrafter"/>
</dbReference>
<dbReference type="Proteomes" id="UP000679691">
    <property type="component" value="Unassembled WGS sequence"/>
</dbReference>
<sequence length="741" mass="83301">MNVKSLQYMFKKLVFALSIISVVACGAKPRADLSDNLDGLKPTTQHEIIAKEVAGLLENVAYKKVAMSDSLSNIVFNNLIKSLDQGKNYFLQSDIDEFEKFRNTISQDFRNGDLSAPFYIYNRYIERYRTRLTYAISQLDTKHDFAKKEFYTPSREKLDWFKSEEEANNQWRQKVKYEILNLKLTTTVDSAESKLLNPNDPETPSLDAAKDTTGNKSIETLKKRYKNLLSQETKLNANDVFQLVMTSLTDAVDPHTSYFNPSFAQAFNEGMANTFEGIGARLMVDNEVVKIMEVIPGGPIFKDKSIHIDDKIIGVAQGEKGEFEDIIGWRIDAAVAKIKGPKGTVVRLKIIPAGQDLTAHPRIVSLTREKIVVEEESAKKEIKTVKGADGKNLKVGIITIPKFYIDFDAYRKRDPNYKSTTRDVRLILDTLKQEKVDAVLIDLRFNGGGSLQESIELTGLFIDKGPVVQVRDVQNRIEVDQDEDAGVSWSGPMGVIINRFSASASEIFAGAIQDYGRGIVLGSQTYGKGTVQSAVDMSRIISPTSRLLLKAQGAKDDTVPTGAPEFGQINITLGKFYRITGSSTQHKGVSPDIAFPTQYSAEKFGESSEPAALPWDQIKSSNFTKIADLTTITKSLTAMHEARMKKSQEYLFLLEDIKTFEEKREEITKVPIQIEELKAEREDNKAKNRKRVNEMLKSRNLPLWLEGKPQPKLDFDFVKDESIQVMGDYINLSKKIQLAKK</sequence>
<accession>A0A8T4H8N9</accession>
<evidence type="ECO:0000313" key="11">
    <source>
        <dbReference type="Proteomes" id="UP000679691"/>
    </source>
</evidence>
<evidence type="ECO:0000256" key="3">
    <source>
        <dbReference type="ARBA" id="ARBA00022801"/>
    </source>
</evidence>
<feature type="domain" description="Tail specific protease" evidence="9">
    <location>
        <begin position="359"/>
        <end position="596"/>
    </location>
</feature>
<dbReference type="GO" id="GO:0004252">
    <property type="term" value="F:serine-type endopeptidase activity"/>
    <property type="evidence" value="ECO:0007669"/>
    <property type="project" value="UniProtKB-EC"/>
</dbReference>
<dbReference type="Pfam" id="PF03572">
    <property type="entry name" value="Peptidase_S41"/>
    <property type="match status" value="1"/>
</dbReference>
<dbReference type="FunFam" id="3.90.226.10:FF:000090">
    <property type="entry name" value="Tail-specific protease"/>
    <property type="match status" value="1"/>
</dbReference>
<feature type="domain" description="PDZ" evidence="8">
    <location>
        <begin position="276"/>
        <end position="354"/>
    </location>
</feature>
<proteinExistence type="inferred from homology"/>
<evidence type="ECO:0000256" key="4">
    <source>
        <dbReference type="ARBA" id="ARBA00022825"/>
    </source>
</evidence>
<dbReference type="InterPro" id="IPR029045">
    <property type="entry name" value="ClpP/crotonase-like_dom_sf"/>
</dbReference>
<comment type="similarity">
    <text evidence="1 5">Belongs to the peptidase S41A family.</text>
</comment>
<dbReference type="Pfam" id="PF17804">
    <property type="entry name" value="TSP_NTD"/>
    <property type="match status" value="1"/>
</dbReference>
<dbReference type="EC" id="3.4.21.102" evidence="10"/>
<keyword evidence="4 5" id="KW-0720">Serine protease</keyword>
<comment type="caution">
    <text evidence="10">The sequence shown here is derived from an EMBL/GenBank/DDBJ whole genome shotgun (WGS) entry which is preliminary data.</text>
</comment>
<feature type="signal peptide" evidence="7">
    <location>
        <begin position="1"/>
        <end position="27"/>
    </location>
</feature>
<dbReference type="GO" id="GO:0007165">
    <property type="term" value="P:signal transduction"/>
    <property type="evidence" value="ECO:0007669"/>
    <property type="project" value="TreeGrafter"/>
</dbReference>
<dbReference type="SMART" id="SM00245">
    <property type="entry name" value="TSPc"/>
    <property type="match status" value="1"/>
</dbReference>
<dbReference type="Gene3D" id="2.30.42.10">
    <property type="match status" value="1"/>
</dbReference>
<dbReference type="NCBIfam" id="TIGR00225">
    <property type="entry name" value="prc"/>
    <property type="match status" value="1"/>
</dbReference>
<protein>
    <submittedName>
        <fullName evidence="10">Carboxy terminal-processing peptidase</fullName>
        <ecNumber evidence="10">3.4.21.102</ecNumber>
    </submittedName>
</protein>
<evidence type="ECO:0000256" key="7">
    <source>
        <dbReference type="SAM" id="SignalP"/>
    </source>
</evidence>
<dbReference type="PANTHER" id="PTHR32060">
    <property type="entry name" value="TAIL-SPECIFIC PROTEASE"/>
    <property type="match status" value="1"/>
</dbReference>
<dbReference type="CDD" id="cd07560">
    <property type="entry name" value="Peptidase_S41_CPP"/>
    <property type="match status" value="1"/>
</dbReference>
<dbReference type="Pfam" id="PF00595">
    <property type="entry name" value="PDZ"/>
    <property type="match status" value="1"/>
</dbReference>
<keyword evidence="11" id="KW-1185">Reference proteome</keyword>
<dbReference type="InterPro" id="IPR004447">
    <property type="entry name" value="Peptidase_S41A"/>
</dbReference>
<dbReference type="Pfam" id="PF11818">
    <property type="entry name" value="DUF3340"/>
    <property type="match status" value="1"/>
</dbReference>
<keyword evidence="7" id="KW-0732">Signal</keyword>
<reference evidence="10" key="1">
    <citation type="submission" date="2021-03" db="EMBL/GenBank/DDBJ databases">
        <authorList>
            <person name="Lu T."/>
            <person name="Wang Q."/>
            <person name="Han X."/>
        </authorList>
    </citation>
    <scope>NUCLEOTIDE SEQUENCE</scope>
    <source>
        <strain evidence="10">WQ 2009</strain>
    </source>
</reference>
<dbReference type="PANTHER" id="PTHR32060:SF22">
    <property type="entry name" value="CARBOXYL-TERMINAL-PROCESSING PEPTIDASE 3, CHLOROPLASTIC"/>
    <property type="match status" value="1"/>
</dbReference>
<feature type="region of interest" description="Disordered" evidence="6">
    <location>
        <begin position="193"/>
        <end position="212"/>
    </location>
</feature>
<dbReference type="InterPro" id="IPR005151">
    <property type="entry name" value="Tail-specific_protease"/>
</dbReference>
<dbReference type="SMART" id="SM00228">
    <property type="entry name" value="PDZ"/>
    <property type="match status" value="1"/>
</dbReference>
<evidence type="ECO:0000256" key="1">
    <source>
        <dbReference type="ARBA" id="ARBA00009179"/>
    </source>
</evidence>
<feature type="chain" id="PRO_5035933780" evidence="7">
    <location>
        <begin position="28"/>
        <end position="741"/>
    </location>
</feature>
<dbReference type="SUPFAM" id="SSF50156">
    <property type="entry name" value="PDZ domain-like"/>
    <property type="match status" value="1"/>
</dbReference>
<dbReference type="EMBL" id="JAGKSB010000007">
    <property type="protein sequence ID" value="MBP3943470.1"/>
    <property type="molecule type" value="Genomic_DNA"/>
</dbReference>
<evidence type="ECO:0000259" key="9">
    <source>
        <dbReference type="SMART" id="SM00245"/>
    </source>
</evidence>
<dbReference type="InterPro" id="IPR001478">
    <property type="entry name" value="PDZ"/>
</dbReference>
<evidence type="ECO:0000256" key="6">
    <source>
        <dbReference type="SAM" id="MobiDB-lite"/>
    </source>
</evidence>
<organism evidence="10 11">
    <name type="scientific">Rhinopithecimicrobium faecis</name>
    <dbReference type="NCBI Taxonomy" id="2820698"/>
    <lineage>
        <taxon>Bacteria</taxon>
        <taxon>Pseudomonadati</taxon>
        <taxon>Bacteroidota</taxon>
        <taxon>Sphingobacteriia</taxon>
        <taxon>Sphingobacteriales</taxon>
        <taxon>Sphingobacteriaceae</taxon>
        <taxon>Rhinopithecimicrobium</taxon>
    </lineage>
</organism>
<evidence type="ECO:0000256" key="5">
    <source>
        <dbReference type="RuleBase" id="RU004404"/>
    </source>
</evidence>
<dbReference type="SUPFAM" id="SSF52096">
    <property type="entry name" value="ClpP/crotonase"/>
    <property type="match status" value="1"/>
</dbReference>
<name>A0A8T4H8N9_9SPHI</name>
<evidence type="ECO:0000313" key="10">
    <source>
        <dbReference type="EMBL" id="MBP3943470.1"/>
    </source>
</evidence>
<dbReference type="AlphaFoldDB" id="A0A8T4H8N9"/>
<dbReference type="GO" id="GO:0006508">
    <property type="term" value="P:proteolysis"/>
    <property type="evidence" value="ECO:0007669"/>
    <property type="project" value="UniProtKB-KW"/>
</dbReference>